<evidence type="ECO:0000313" key="3">
    <source>
        <dbReference type="Proteomes" id="UP001082703"/>
    </source>
</evidence>
<dbReference type="InterPro" id="IPR021354">
    <property type="entry name" value="DUF2975"/>
</dbReference>
<proteinExistence type="predicted"/>
<keyword evidence="1" id="KW-0472">Membrane</keyword>
<keyword evidence="3" id="KW-1185">Reference proteome</keyword>
<feature type="transmembrane region" description="Helical" evidence="1">
    <location>
        <begin position="59"/>
        <end position="80"/>
    </location>
</feature>
<comment type="caution">
    <text evidence="2">The sequence shown here is derived from an EMBL/GenBank/DDBJ whole genome shotgun (WGS) entry which is preliminary data.</text>
</comment>
<evidence type="ECO:0000256" key="1">
    <source>
        <dbReference type="SAM" id="Phobius"/>
    </source>
</evidence>
<name>A0ABT4BT15_9FIRM</name>
<reference evidence="2 3" key="1">
    <citation type="submission" date="2022-11" db="EMBL/GenBank/DDBJ databases">
        <authorList>
            <person name="Caiyu Z."/>
        </authorList>
    </citation>
    <scope>NUCLEOTIDE SEQUENCE [LARGE SCALE GENOMIC DNA]</scope>
    <source>
        <strain evidence="2 3">YR-4</strain>
    </source>
</reference>
<organism evidence="2 3">
    <name type="scientific">Caproiciproducens galactitolivorans</name>
    <dbReference type="NCBI Taxonomy" id="642589"/>
    <lineage>
        <taxon>Bacteria</taxon>
        <taxon>Bacillati</taxon>
        <taxon>Bacillota</taxon>
        <taxon>Clostridia</taxon>
        <taxon>Eubacteriales</taxon>
        <taxon>Acutalibacteraceae</taxon>
        <taxon>Caproiciproducens</taxon>
    </lineage>
</organism>
<keyword evidence="1" id="KW-1133">Transmembrane helix</keyword>
<dbReference type="RefSeq" id="WP_268058082.1">
    <property type="nucleotide sequence ID" value="NZ_JAPOHA010000006.1"/>
</dbReference>
<protein>
    <submittedName>
        <fullName evidence="2">DUF2975 domain-containing protein</fullName>
    </submittedName>
</protein>
<feature type="transmembrane region" description="Helical" evidence="1">
    <location>
        <begin position="130"/>
        <end position="151"/>
    </location>
</feature>
<sequence>MLSKATFFMRAVVLFIGIVVLIFSIFLFPEILRETAIIAAAASLQISPWFAFINFTFPIGLYAASIPFFIALYQTLKLLSYIDKKKAFSELSVKILKNIKYCALAICALYMAGVMPIIYCFAKLDDAPGLVLMGLVIGFTPIVIATFAAILQKLLQEAIDIKSENDLTI</sequence>
<dbReference type="Pfam" id="PF11188">
    <property type="entry name" value="DUF2975"/>
    <property type="match status" value="1"/>
</dbReference>
<feature type="transmembrane region" description="Helical" evidence="1">
    <location>
        <begin position="6"/>
        <end position="28"/>
    </location>
</feature>
<accession>A0ABT4BT15</accession>
<dbReference type="Proteomes" id="UP001082703">
    <property type="component" value="Unassembled WGS sequence"/>
</dbReference>
<dbReference type="EMBL" id="JAPOHA010000006">
    <property type="protein sequence ID" value="MCY1714032.1"/>
    <property type="molecule type" value="Genomic_DNA"/>
</dbReference>
<feature type="transmembrane region" description="Helical" evidence="1">
    <location>
        <begin position="101"/>
        <end position="124"/>
    </location>
</feature>
<evidence type="ECO:0000313" key="2">
    <source>
        <dbReference type="EMBL" id="MCY1714032.1"/>
    </source>
</evidence>
<keyword evidence="1" id="KW-0812">Transmembrane</keyword>
<gene>
    <name evidence="2" type="ORF">OUY18_07180</name>
</gene>